<name>A0AAN9UUF3_9PEZI</name>
<reference evidence="2 3" key="1">
    <citation type="submission" date="2024-02" db="EMBL/GenBank/DDBJ databases">
        <title>De novo assembly and annotation of 12 fungi associated with fruit tree decline syndrome in Ontario, Canada.</title>
        <authorList>
            <person name="Sulman M."/>
            <person name="Ellouze W."/>
            <person name="Ilyukhin E."/>
        </authorList>
    </citation>
    <scope>NUCLEOTIDE SEQUENCE [LARGE SCALE GENOMIC DNA]</scope>
    <source>
        <strain evidence="2 3">M11/M66-122</strain>
    </source>
</reference>
<proteinExistence type="predicted"/>
<organism evidence="2 3">
    <name type="scientific">Diatrype stigma</name>
    <dbReference type="NCBI Taxonomy" id="117547"/>
    <lineage>
        <taxon>Eukaryota</taxon>
        <taxon>Fungi</taxon>
        <taxon>Dikarya</taxon>
        <taxon>Ascomycota</taxon>
        <taxon>Pezizomycotina</taxon>
        <taxon>Sordariomycetes</taxon>
        <taxon>Xylariomycetidae</taxon>
        <taxon>Xylariales</taxon>
        <taxon>Diatrypaceae</taxon>
        <taxon>Diatrype</taxon>
    </lineage>
</organism>
<evidence type="ECO:0000313" key="3">
    <source>
        <dbReference type="Proteomes" id="UP001320420"/>
    </source>
</evidence>
<feature type="region of interest" description="Disordered" evidence="1">
    <location>
        <begin position="1"/>
        <end position="89"/>
    </location>
</feature>
<dbReference type="AlphaFoldDB" id="A0AAN9UUF3"/>
<dbReference type="EMBL" id="JAKJXP020000012">
    <property type="protein sequence ID" value="KAK7755490.1"/>
    <property type="molecule type" value="Genomic_DNA"/>
</dbReference>
<accession>A0AAN9UUF3</accession>
<feature type="region of interest" description="Disordered" evidence="1">
    <location>
        <begin position="162"/>
        <end position="191"/>
    </location>
</feature>
<dbReference type="Proteomes" id="UP001320420">
    <property type="component" value="Unassembled WGS sequence"/>
</dbReference>
<evidence type="ECO:0000313" key="2">
    <source>
        <dbReference type="EMBL" id="KAK7755490.1"/>
    </source>
</evidence>
<sequence length="310" mass="36176">MNAETDEAAASRRRSRQRAVGRTPDEHAALEAALARRRQRRQQGKDRTARTATARQQAEVDRSEQIRQERARHQRDRERQREREREAEAAAAKIERARIAADRKRTPVTIGWAEASRIVEQERRRNLGDRRRAVDVSAYDEEEEQEDEELQRLGGFDRAVRRLRNRETTGTAKLPPPPRTPGSGAPRQLPYGRKVRGAGWHRRGYRDLGCMWVNVRDGSYGHTRGQDVDENETLARFVRGVFHMWWGSSYPAGWYPDLFFRKQSLIQFLVELENQGYEEDEVLVRDYFDGGETVYFKVYDAAGRQRDMYA</sequence>
<comment type="caution">
    <text evidence="2">The sequence shown here is derived from an EMBL/GenBank/DDBJ whole genome shotgun (WGS) entry which is preliminary data.</text>
</comment>
<feature type="compositionally biased region" description="Basic and acidic residues" evidence="1">
    <location>
        <begin position="58"/>
        <end position="89"/>
    </location>
</feature>
<evidence type="ECO:0000256" key="1">
    <source>
        <dbReference type="SAM" id="MobiDB-lite"/>
    </source>
</evidence>
<protein>
    <submittedName>
        <fullName evidence="2">Uncharacterized protein</fullName>
    </submittedName>
</protein>
<gene>
    <name evidence="2" type="ORF">SLS62_002420</name>
</gene>
<keyword evidence="3" id="KW-1185">Reference proteome</keyword>